<proteinExistence type="predicted"/>
<organism evidence="3">
    <name type="scientific">Dermatophagoides farinae</name>
    <name type="common">American house dust mite</name>
    <dbReference type="NCBI Taxonomy" id="6954"/>
    <lineage>
        <taxon>Eukaryota</taxon>
        <taxon>Metazoa</taxon>
        <taxon>Ecdysozoa</taxon>
        <taxon>Arthropoda</taxon>
        <taxon>Chelicerata</taxon>
        <taxon>Arachnida</taxon>
        <taxon>Acari</taxon>
        <taxon>Acariformes</taxon>
        <taxon>Sarcoptiformes</taxon>
        <taxon>Astigmata</taxon>
        <taxon>Psoroptidia</taxon>
        <taxon>Analgoidea</taxon>
        <taxon>Pyroglyphidae</taxon>
        <taxon>Dermatophagoidinae</taxon>
        <taxon>Dermatophagoides</taxon>
    </lineage>
</organism>
<dbReference type="Proteomes" id="UP000828236">
    <property type="component" value="Unassembled WGS sequence"/>
</dbReference>
<dbReference type="AlphaFoldDB" id="A0A9D4P1L9"/>
<dbReference type="Gene3D" id="2.40.70.10">
    <property type="entry name" value="Acid Proteases"/>
    <property type="match status" value="1"/>
</dbReference>
<evidence type="ECO:0000259" key="2">
    <source>
        <dbReference type="Pfam" id="PF23055"/>
    </source>
</evidence>
<feature type="compositionally biased region" description="Low complexity" evidence="1">
    <location>
        <begin position="343"/>
        <end position="373"/>
    </location>
</feature>
<reference evidence="3" key="1">
    <citation type="submission" date="2020-06" db="EMBL/GenBank/DDBJ databases">
        <authorList>
            <person name="Ji K."/>
            <person name="Li J."/>
        </authorList>
    </citation>
    <scope>NUCLEOTIDE SEQUENCE</scope>
    <source>
        <strain evidence="3">JKM2019</strain>
        <tissue evidence="3">Whole body</tissue>
    </source>
</reference>
<dbReference type="SUPFAM" id="SSF50630">
    <property type="entry name" value="Acid proteases"/>
    <property type="match status" value="1"/>
</dbReference>
<feature type="domain" description="DUF7041" evidence="2">
    <location>
        <begin position="103"/>
        <end position="185"/>
    </location>
</feature>
<reference evidence="3" key="2">
    <citation type="journal article" date="2021" name="World Allergy Organ. J.">
        <title>Chromosome-level assembly of Dermatophagoides farinae genome and transcriptome reveals two novel allergens Der f 37 and Der f 39.</title>
        <authorList>
            <person name="Chen J."/>
            <person name="Cai Z."/>
            <person name="Fan D."/>
            <person name="Hu J."/>
            <person name="Hou Y."/>
            <person name="He Y."/>
            <person name="Zhang Z."/>
            <person name="Zhao Z."/>
            <person name="Gao P."/>
            <person name="Hu W."/>
            <person name="Sun J."/>
            <person name="Li J."/>
            <person name="Ji K."/>
        </authorList>
    </citation>
    <scope>NUCLEOTIDE SEQUENCE</scope>
    <source>
        <strain evidence="3">JKM2019</strain>
    </source>
</reference>
<gene>
    <name evidence="3" type="ORF">HUG17_5377</name>
</gene>
<feature type="region of interest" description="Disordered" evidence="1">
    <location>
        <begin position="276"/>
        <end position="306"/>
    </location>
</feature>
<dbReference type="PANTHER" id="PTHR33327:SF3">
    <property type="entry name" value="RNA-DIRECTED DNA POLYMERASE"/>
    <property type="match status" value="1"/>
</dbReference>
<feature type="compositionally biased region" description="Pro residues" evidence="1">
    <location>
        <begin position="10"/>
        <end position="19"/>
    </location>
</feature>
<name>A0A9D4P1L9_DERFA</name>
<feature type="region of interest" description="Disordered" evidence="1">
    <location>
        <begin position="1"/>
        <end position="24"/>
    </location>
</feature>
<dbReference type="EMBL" id="SDOV01000004">
    <property type="protein sequence ID" value="KAH7642332.1"/>
    <property type="molecule type" value="Genomic_DNA"/>
</dbReference>
<protein>
    <recommendedName>
        <fullName evidence="2">DUF7041 domain-containing protein</fullName>
    </recommendedName>
</protein>
<feature type="region of interest" description="Disordered" evidence="1">
    <location>
        <begin position="340"/>
        <end position="373"/>
    </location>
</feature>
<evidence type="ECO:0000313" key="3">
    <source>
        <dbReference type="EMBL" id="KAH7642332.1"/>
    </source>
</evidence>
<accession>A0A9D4P1L9</accession>
<dbReference type="Pfam" id="PF23055">
    <property type="entry name" value="DUF7041"/>
    <property type="match status" value="1"/>
</dbReference>
<dbReference type="InterPro" id="IPR021109">
    <property type="entry name" value="Peptidase_aspartic_dom_sf"/>
</dbReference>
<dbReference type="PANTHER" id="PTHR33327">
    <property type="entry name" value="ENDONUCLEASE"/>
    <property type="match status" value="1"/>
</dbReference>
<comment type="caution">
    <text evidence="3">The sequence shown here is derived from an EMBL/GenBank/DDBJ whole genome shotgun (WGS) entry which is preliminary data.</text>
</comment>
<sequence>MSENDKNKQPPIPNKPPTSTPIVENVPMFSENYSSIFDINPNNNNNSNNGGNNNSSIEEMRKMILQSQQMVQQLANLMINQQQNHQQHQIDQQSKPPTRVDIQPFWENDPEGWIKQVEAAFQAAHVSNEQDKYFKIISVLPKNVIDSIKTSIDLSSFDPGKLLTLKNRLIERFKPSKTMRRERLLNRKSLDGLKPSEAWFWAVQIAGDIYTKPELLAHWVKWLPSGIALTIEQQVIQLEKRLDSSANDPLVEESLQLLINTTDLLVERHPEKCDNVSAIRKKRPYSSSYNNRSRSRNRSFSRERNQQRFDSNGKWCYNHYKYREKARSCANPAKCTFKKRQSNRSTNSISESPSSSTTTTTATTSSIQTINHQQQIPNQHPNQHMLARGSVSSINNNNENRLFIKEYISSQPILIDCGSQISIWPYAATNSKQSMKYDDIKLYAHNGTSINTYGNDIFKINIGFKNDFLFKFIVADSPYILIGMDFLSKFNILADFNKRKLIDGKTGESIVAKQKQSSFYGISAVSANADVRIKQILSKYPNITNPNISNEAKHDIKHHIIVTTNQPVACLPTRLDPIRMQQLSFALF</sequence>
<dbReference type="InterPro" id="IPR055469">
    <property type="entry name" value="DUF7041"/>
</dbReference>
<evidence type="ECO:0000256" key="1">
    <source>
        <dbReference type="SAM" id="MobiDB-lite"/>
    </source>
</evidence>